<accession>A0ACB8D761</accession>
<sequence>MIEECARGALLALPHAAQPNKIPLSTPRTRPPVRRRERSLPSVSAVDAVGDVGRPALALAETCGTKRCEKHAYTPEPKLTGMQQQWRGSSPPGIPGMPGPRGPPGLPGPPGVPGTRGKKGAPGHPGAAGLPGIATWKLSSHNVTDASKLLIPPSIVDVSEQQQVLLMEGERLSLRCPATGQPHPTVTWRRDDSAAIPFGAWYLTSLEGDTFNVSRATRDHMGSYVCIASNGVPPPAMKKVILEVTFPPLIKIHNWAVGASNGSSAVLECLVEAFPRALNAWLFGDQGTAVQPGARHTLREEEAGPYASRMQLRIDPVLPQDFGMYKCDSRNARGHAAGVLTVFQLDPSKMPPATEETSYTLYGHAPPPRVVEAECPVCPDCPSTHECSPSRKAGKPGLFNVESIETVYNRSHWLPLKPRDTECRAKRRYLVKVGKPVLFRHNNASWGAWMRDSFKRAFDASKFWVTLDGDRTTLLEYVDGHFTRRYSLPYAFRGNAQVVYNNSLFYHHENTDSIVRFDLGNKSTAALSLSRDFSSSRLLYATQHNAMDILADENGLWVIYASSSTNNTLVVKFHERAMQAERVWNLTLDHRTVGEMFIVCGVLYAVNSVSEATTRIAFAFDLYEEEALELALNFSNPFRNTSMVSYNPSDGAIYTWDLGHQLLYPLLFANSTSSHAAS</sequence>
<proteinExistence type="predicted"/>
<evidence type="ECO:0000313" key="2">
    <source>
        <dbReference type="Proteomes" id="UP000821865"/>
    </source>
</evidence>
<gene>
    <name evidence="1" type="ORF">HPB49_018523</name>
</gene>
<reference evidence="1" key="1">
    <citation type="submission" date="2020-05" db="EMBL/GenBank/DDBJ databases">
        <title>Large-scale comparative analyses of tick genomes elucidate their genetic diversity and vector capacities.</title>
        <authorList>
            <person name="Jia N."/>
            <person name="Wang J."/>
            <person name="Shi W."/>
            <person name="Du L."/>
            <person name="Sun Y."/>
            <person name="Zhan W."/>
            <person name="Jiang J."/>
            <person name="Wang Q."/>
            <person name="Zhang B."/>
            <person name="Ji P."/>
            <person name="Sakyi L.B."/>
            <person name="Cui X."/>
            <person name="Yuan T."/>
            <person name="Jiang B."/>
            <person name="Yang W."/>
            <person name="Lam T.T.-Y."/>
            <person name="Chang Q."/>
            <person name="Ding S."/>
            <person name="Wang X."/>
            <person name="Zhu J."/>
            <person name="Ruan X."/>
            <person name="Zhao L."/>
            <person name="Wei J."/>
            <person name="Que T."/>
            <person name="Du C."/>
            <person name="Cheng J."/>
            <person name="Dai P."/>
            <person name="Han X."/>
            <person name="Huang E."/>
            <person name="Gao Y."/>
            <person name="Liu J."/>
            <person name="Shao H."/>
            <person name="Ye R."/>
            <person name="Li L."/>
            <person name="Wei W."/>
            <person name="Wang X."/>
            <person name="Wang C."/>
            <person name="Yang T."/>
            <person name="Huo Q."/>
            <person name="Li W."/>
            <person name="Guo W."/>
            <person name="Chen H."/>
            <person name="Zhou L."/>
            <person name="Ni X."/>
            <person name="Tian J."/>
            <person name="Zhou Y."/>
            <person name="Sheng Y."/>
            <person name="Liu T."/>
            <person name="Pan Y."/>
            <person name="Xia L."/>
            <person name="Li J."/>
            <person name="Zhao F."/>
            <person name="Cao W."/>
        </authorList>
    </citation>
    <scope>NUCLEOTIDE SEQUENCE</scope>
    <source>
        <strain evidence="1">Dsil-2018</strain>
    </source>
</reference>
<dbReference type="Proteomes" id="UP000821865">
    <property type="component" value="Chromosome 3"/>
</dbReference>
<keyword evidence="2" id="KW-1185">Reference proteome</keyword>
<comment type="caution">
    <text evidence="1">The sequence shown here is derived from an EMBL/GenBank/DDBJ whole genome shotgun (WGS) entry which is preliminary data.</text>
</comment>
<name>A0ACB8D761_DERSI</name>
<dbReference type="EMBL" id="CM023472">
    <property type="protein sequence ID" value="KAH7960289.1"/>
    <property type="molecule type" value="Genomic_DNA"/>
</dbReference>
<protein>
    <submittedName>
        <fullName evidence="1">Uncharacterized protein</fullName>
    </submittedName>
</protein>
<organism evidence="1 2">
    <name type="scientific">Dermacentor silvarum</name>
    <name type="common">Tick</name>
    <dbReference type="NCBI Taxonomy" id="543639"/>
    <lineage>
        <taxon>Eukaryota</taxon>
        <taxon>Metazoa</taxon>
        <taxon>Ecdysozoa</taxon>
        <taxon>Arthropoda</taxon>
        <taxon>Chelicerata</taxon>
        <taxon>Arachnida</taxon>
        <taxon>Acari</taxon>
        <taxon>Parasitiformes</taxon>
        <taxon>Ixodida</taxon>
        <taxon>Ixodoidea</taxon>
        <taxon>Ixodidae</taxon>
        <taxon>Rhipicephalinae</taxon>
        <taxon>Dermacentor</taxon>
    </lineage>
</organism>
<evidence type="ECO:0000313" key="1">
    <source>
        <dbReference type="EMBL" id="KAH7960289.1"/>
    </source>
</evidence>